<feature type="region of interest" description="Disordered" evidence="1">
    <location>
        <begin position="23"/>
        <end position="47"/>
    </location>
</feature>
<gene>
    <name evidence="2" type="ORF">KFK09_011715</name>
</gene>
<sequence>MRAAWDRGRDELEARFWRRHRELGSGGDRREQGNNSLLQEEDPSFDQFTASGDFNFGFKRSGILFHEPPQETSVSGPRSVEYLVLGRSGIKLSASSSGAV</sequence>
<proteinExistence type="predicted"/>
<evidence type="ECO:0000256" key="1">
    <source>
        <dbReference type="SAM" id="MobiDB-lite"/>
    </source>
</evidence>
<dbReference type="AlphaFoldDB" id="A0A8T3BFA3"/>
<keyword evidence="3" id="KW-1185">Reference proteome</keyword>
<dbReference type="Proteomes" id="UP000829196">
    <property type="component" value="Unassembled WGS sequence"/>
</dbReference>
<accession>A0A8T3BFA3</accession>
<organism evidence="2 3">
    <name type="scientific">Dendrobium nobile</name>
    <name type="common">Orchid</name>
    <dbReference type="NCBI Taxonomy" id="94219"/>
    <lineage>
        <taxon>Eukaryota</taxon>
        <taxon>Viridiplantae</taxon>
        <taxon>Streptophyta</taxon>
        <taxon>Embryophyta</taxon>
        <taxon>Tracheophyta</taxon>
        <taxon>Spermatophyta</taxon>
        <taxon>Magnoliopsida</taxon>
        <taxon>Liliopsida</taxon>
        <taxon>Asparagales</taxon>
        <taxon>Orchidaceae</taxon>
        <taxon>Epidendroideae</taxon>
        <taxon>Malaxideae</taxon>
        <taxon>Dendrobiinae</taxon>
        <taxon>Dendrobium</taxon>
    </lineage>
</organism>
<reference evidence="2" key="1">
    <citation type="journal article" date="2022" name="Front. Genet.">
        <title>Chromosome-Scale Assembly of the Dendrobium nobile Genome Provides Insights Into the Molecular Mechanism of the Biosynthesis of the Medicinal Active Ingredient of Dendrobium.</title>
        <authorList>
            <person name="Xu Q."/>
            <person name="Niu S.-C."/>
            <person name="Li K.-L."/>
            <person name="Zheng P.-J."/>
            <person name="Zhang X.-J."/>
            <person name="Jia Y."/>
            <person name="Liu Y."/>
            <person name="Niu Y.-X."/>
            <person name="Yu L.-H."/>
            <person name="Chen D.-F."/>
            <person name="Zhang G.-Q."/>
        </authorList>
    </citation>
    <scope>NUCLEOTIDE SEQUENCE</scope>
    <source>
        <tissue evidence="2">Leaf</tissue>
    </source>
</reference>
<name>A0A8T3BFA3_DENNO</name>
<evidence type="ECO:0000313" key="3">
    <source>
        <dbReference type="Proteomes" id="UP000829196"/>
    </source>
</evidence>
<evidence type="ECO:0000313" key="2">
    <source>
        <dbReference type="EMBL" id="KAI0511093.1"/>
    </source>
</evidence>
<comment type="caution">
    <text evidence="2">The sequence shown here is derived from an EMBL/GenBank/DDBJ whole genome shotgun (WGS) entry which is preliminary data.</text>
</comment>
<dbReference type="EMBL" id="JAGYWB010000009">
    <property type="protein sequence ID" value="KAI0511093.1"/>
    <property type="molecule type" value="Genomic_DNA"/>
</dbReference>
<protein>
    <submittedName>
        <fullName evidence="2">Uncharacterized protein</fullName>
    </submittedName>
</protein>